<gene>
    <name evidence="1" type="ORF">DOP62_14235</name>
</gene>
<reference evidence="1" key="1">
    <citation type="submission" date="2024-01" db="EMBL/GenBank/DDBJ databases">
        <title>De novo genome assembly and pan-genome analysis of the fast-growing Indian isolates of Synechococcus elongatus: Potential chassis for bioproduction.</title>
        <authorList>
            <person name="Jain V.S."/>
            <person name="Schubert M.G."/>
            <person name="Pritam P."/>
            <person name="Sarnaik A.P."/>
            <person name="Jaiswal D."/>
            <person name="Church G.M."/>
            <person name="Wangikar P."/>
        </authorList>
    </citation>
    <scope>NUCLEOTIDE SEQUENCE</scope>
    <source>
        <strain evidence="1">PCC 11801</strain>
    </source>
</reference>
<evidence type="ECO:0000313" key="1">
    <source>
        <dbReference type="EMBL" id="WVS92245.1"/>
    </source>
</evidence>
<accession>A0ACD5A3K3</accession>
<sequence>MSAPIVTTAQIQHNDRAVETVPALADTIRAEFVEASAISPDLFATAIAIVPDIEIDPYSQEVIGTPIADAINQPFTRFGHQAKPSQVGALFLQESGKVWQAKIFGVDAGNRSGQYSAPKGSGNRAYLPPVDAATRAAVGAPADGSFWDWVESHPEVPIAIVEGGKKNLAVLSTGTVAIGLLGCLCGNSPDLDRFLVAGRCVTVVLDQDVKPSARQDVAKGIATIGYRASKAGCSVQVAEWDNSLGKGIDDVIAAHGATKWADIQATSVSFTDWRQQRVKRAILRGLQDKLGRFIPALVVNAADLHAAGIAGKIPTTGIVAIDSPKGTGKSKFIEALTRNSAAVISVGDRESLQRANAEKWDLTYLRDGDRVQGRVLDVNGEPTRRIALCADSGLAVPVAEYPRDSFDLIWDEVDQVFRHLINGGTCSQGGKRGALIERWELLIKTARRILLASADVTAAELDYVAQLRGEKPWILKNNYQPDSYCCLLATGVDGASGSHKQARGFVTAELVAAIRSAVAGGDRVVVAVDTLKDCKAIAELGEVLGLTQAQILRFDSETSSEPQQLAYAADPTGYPAAADIRLLVYSPSISGGISMESSYFTRAFGFASGQSLTPANFAQSLDRNRQPIPRMVFSALRGKARNFSDAKNHIEYAGDLDYQTNAIANVLADPALLRQVDADSPAAHYHRRTKAAENASMANFALELECRLETEGKIVSRLDLETITPVQQAAIDEALELWSGCLQTVKLADARAIQRAEVISPDEAERLASKRSLSVTDRRKLERFRLVEFDPRQQPDTLTADDVLADEKGRRRRRIRCFEDIIFAGMAEASDQQRLEQLRAFKTKIPLQDLPRRKLAAVAAEYLKVIELIQWAIATTRSGGTWNKTTPEVLDFADWVKSHPRDAKIIGLRHGPNASPVTVVNAALNRYGIETTSKRDSTGDRLRQYSIDLDALDELLSLLIARAARHIEAGFQPVHNSLTVPLLGLVDGLEKTHPHRTKGGRREPPEKAERPPDEHHGEVAA</sequence>
<proteinExistence type="predicted"/>
<dbReference type="EMBL" id="CP143530">
    <property type="protein sequence ID" value="WVS92245.1"/>
    <property type="molecule type" value="Genomic_DNA"/>
</dbReference>
<evidence type="ECO:0000313" key="2">
    <source>
        <dbReference type="Proteomes" id="UP000267249"/>
    </source>
</evidence>
<dbReference type="Proteomes" id="UP000267249">
    <property type="component" value="Plasmid p11801_3"/>
</dbReference>
<keyword evidence="1" id="KW-0614">Plasmid</keyword>
<protein>
    <submittedName>
        <fullName evidence="1">Plasmid replication protein, CyRepA1 family</fullName>
    </submittedName>
</protein>
<organism evidence="1 2">
    <name type="scientific">Synechococcus elongatus PCC 11801</name>
    <dbReference type="NCBI Taxonomy" id="2219813"/>
    <lineage>
        <taxon>Bacteria</taxon>
        <taxon>Bacillati</taxon>
        <taxon>Cyanobacteriota</taxon>
        <taxon>Cyanophyceae</taxon>
        <taxon>Synechococcales</taxon>
        <taxon>Synechococcaceae</taxon>
        <taxon>Synechococcus</taxon>
    </lineage>
</organism>
<name>A0ACD5A3K3_SYNEL</name>
<geneLocation type="plasmid" evidence="1 2">
    <name>p11801_3</name>
</geneLocation>